<dbReference type="NCBIfam" id="TIGR02226">
    <property type="entry name" value="two_anch"/>
    <property type="match status" value="1"/>
</dbReference>
<accession>A0A839F1V1</accession>
<feature type="transmembrane region" description="Helical" evidence="1">
    <location>
        <begin position="6"/>
        <end position="26"/>
    </location>
</feature>
<proteinExistence type="predicted"/>
<dbReference type="Pfam" id="PF07584">
    <property type="entry name" value="BatA"/>
    <property type="match status" value="1"/>
</dbReference>
<dbReference type="EMBL" id="JACGXL010000002">
    <property type="protein sequence ID" value="MBA8887080.1"/>
    <property type="molecule type" value="Genomic_DNA"/>
</dbReference>
<reference evidence="3 4" key="1">
    <citation type="submission" date="2020-07" db="EMBL/GenBank/DDBJ databases">
        <title>Genomic Encyclopedia of Type Strains, Phase IV (KMG-V): Genome sequencing to study the core and pangenomes of soil and plant-associated prokaryotes.</title>
        <authorList>
            <person name="Whitman W."/>
        </authorList>
    </citation>
    <scope>NUCLEOTIDE SEQUENCE [LARGE SCALE GENOMIC DNA]</scope>
    <source>
        <strain evidence="3 4">RH2WT43</strain>
    </source>
</reference>
<dbReference type="InterPro" id="IPR024163">
    <property type="entry name" value="Aerotolerance_reg_N"/>
</dbReference>
<gene>
    <name evidence="3" type="ORF">FHW12_001294</name>
</gene>
<feature type="domain" description="Aerotolerance regulator N-terminal" evidence="2">
    <location>
        <begin position="1"/>
        <end position="77"/>
    </location>
</feature>
<keyword evidence="1" id="KW-0472">Membrane</keyword>
<dbReference type="PANTHER" id="PTHR37464">
    <property type="entry name" value="BLL2463 PROTEIN"/>
    <property type="match status" value="1"/>
</dbReference>
<dbReference type="InterPro" id="IPR011933">
    <property type="entry name" value="Double_TM_dom"/>
</dbReference>
<dbReference type="Proteomes" id="UP000550401">
    <property type="component" value="Unassembled WGS sequence"/>
</dbReference>
<evidence type="ECO:0000313" key="4">
    <source>
        <dbReference type="Proteomes" id="UP000550401"/>
    </source>
</evidence>
<organism evidence="3 4">
    <name type="scientific">Dokdonella fugitiva</name>
    <dbReference type="NCBI Taxonomy" id="328517"/>
    <lineage>
        <taxon>Bacteria</taxon>
        <taxon>Pseudomonadati</taxon>
        <taxon>Pseudomonadota</taxon>
        <taxon>Gammaproteobacteria</taxon>
        <taxon>Lysobacterales</taxon>
        <taxon>Rhodanobacteraceae</taxon>
        <taxon>Dokdonella</taxon>
    </lineage>
</organism>
<evidence type="ECO:0000313" key="3">
    <source>
        <dbReference type="EMBL" id="MBA8887080.1"/>
    </source>
</evidence>
<keyword evidence="4" id="KW-1185">Reference proteome</keyword>
<keyword evidence="1" id="KW-1133">Transmembrane helix</keyword>
<dbReference type="AlphaFoldDB" id="A0A839F1V1"/>
<comment type="caution">
    <text evidence="3">The sequence shown here is derived from an EMBL/GenBank/DDBJ whole genome shotgun (WGS) entry which is preliminary data.</text>
</comment>
<evidence type="ECO:0000259" key="2">
    <source>
        <dbReference type="Pfam" id="PF07584"/>
    </source>
</evidence>
<dbReference type="PANTHER" id="PTHR37464:SF1">
    <property type="entry name" value="BLL2463 PROTEIN"/>
    <property type="match status" value="1"/>
</dbReference>
<feature type="transmembrane region" description="Helical" evidence="1">
    <location>
        <begin position="58"/>
        <end position="79"/>
    </location>
</feature>
<keyword evidence="1" id="KW-0812">Transmembrane</keyword>
<evidence type="ECO:0000256" key="1">
    <source>
        <dbReference type="SAM" id="Phobius"/>
    </source>
</evidence>
<sequence length="389" mass="41603">MSFALLAPLGLAALAACALPILIHLVRRLQLERTEFAALRWISARVQPRRRIRFERPWLLLARLLLLATLALLLARPVLDQVEANGVEHAYIAPGADPAAARALFDRTGVDLRWLAPSFPPAEQPLADHAVPFASLLREADASLPAGATLHVVVPRTLGGLDGERPRLAHALDWHVVDGEANATPVVARATIHFAVRYADEDATSLPYLRAAVAAWNAREPGRYLLDAAPLARGVPADARWLAWLAPSRPAEVDAWVERGGIALVAHDAGGGEPLWRDADGSVLARSRVQGAGRTIALPDSLSPTRLPDVLDARFATLLLDALRGAAGAPDRADAAAFEPARATYEARIDAAPLPGPVRPLDARFALLAAILFVVERVLATHVAQRGAS</sequence>
<name>A0A839F1V1_9GAMM</name>
<dbReference type="RefSeq" id="WP_182530182.1">
    <property type="nucleotide sequence ID" value="NZ_JACGXL010000002.1"/>
</dbReference>
<protein>
    <recommendedName>
        <fullName evidence="2">Aerotolerance regulator N-terminal domain-containing protein</fullName>
    </recommendedName>
</protein>